<evidence type="ECO:0000256" key="3">
    <source>
        <dbReference type="ARBA" id="ARBA00022692"/>
    </source>
</evidence>
<comment type="function">
    <text evidence="6">Choline transporter.</text>
</comment>
<feature type="transmembrane region" description="Helical" evidence="6">
    <location>
        <begin position="110"/>
        <end position="131"/>
    </location>
</feature>
<comment type="caution">
    <text evidence="7">The sequence shown here is derived from an EMBL/GenBank/DDBJ whole genome shotgun (WGS) entry which is preliminary data.</text>
</comment>
<reference evidence="8" key="1">
    <citation type="journal article" date="2015" name="PLoS Genet.">
        <title>Genome Sequence and Transcriptome Analyses of Chrysochromulina tobin: Metabolic Tools for Enhanced Algal Fitness in the Prominent Order Prymnesiales (Haptophyceae).</title>
        <authorList>
            <person name="Hovde B.T."/>
            <person name="Deodato C.R."/>
            <person name="Hunsperger H.M."/>
            <person name="Ryken S.A."/>
            <person name="Yost W."/>
            <person name="Jha R.K."/>
            <person name="Patterson J."/>
            <person name="Monnat R.J. Jr."/>
            <person name="Barlow S.B."/>
            <person name="Starkenburg S.R."/>
            <person name="Cattolico R.A."/>
        </authorList>
    </citation>
    <scope>NUCLEOTIDE SEQUENCE</scope>
    <source>
        <strain evidence="8">CCMP291</strain>
    </source>
</reference>
<feature type="transmembrane region" description="Helical" evidence="6">
    <location>
        <begin position="396"/>
        <end position="417"/>
    </location>
</feature>
<dbReference type="AlphaFoldDB" id="A0A0M0JWC4"/>
<feature type="transmembrane region" description="Helical" evidence="6">
    <location>
        <begin position="137"/>
        <end position="155"/>
    </location>
</feature>
<name>A0A0M0JWC4_9EUKA</name>
<keyword evidence="5 6" id="KW-0472">Membrane</keyword>
<feature type="transmembrane region" description="Helical" evidence="6">
    <location>
        <begin position="184"/>
        <end position="205"/>
    </location>
</feature>
<dbReference type="PANTHER" id="PTHR12385">
    <property type="entry name" value="CHOLINE TRANSPORTER-LIKE (SLC FAMILY 44)"/>
    <property type="match status" value="1"/>
</dbReference>
<evidence type="ECO:0000256" key="2">
    <source>
        <dbReference type="ARBA" id="ARBA00007168"/>
    </source>
</evidence>
<organism evidence="7 8">
    <name type="scientific">Chrysochromulina tobinii</name>
    <dbReference type="NCBI Taxonomy" id="1460289"/>
    <lineage>
        <taxon>Eukaryota</taxon>
        <taxon>Haptista</taxon>
        <taxon>Haptophyta</taxon>
        <taxon>Prymnesiophyceae</taxon>
        <taxon>Prymnesiales</taxon>
        <taxon>Chrysochromulinaceae</taxon>
        <taxon>Chrysochromulina</taxon>
    </lineage>
</organism>
<keyword evidence="8" id="KW-1185">Reference proteome</keyword>
<feature type="transmembrane region" description="Helical" evidence="6">
    <location>
        <begin position="82"/>
        <end position="103"/>
    </location>
</feature>
<dbReference type="GO" id="GO:0005886">
    <property type="term" value="C:plasma membrane"/>
    <property type="evidence" value="ECO:0007669"/>
    <property type="project" value="UniProtKB-SubCell"/>
</dbReference>
<comment type="similarity">
    <text evidence="2 6">Belongs to the CTL (choline transporter-like) family.</text>
</comment>
<gene>
    <name evidence="7" type="ORF">Ctob_014032</name>
</gene>
<proteinExistence type="inferred from homology"/>
<evidence type="ECO:0000256" key="6">
    <source>
        <dbReference type="RuleBase" id="RU368066"/>
    </source>
</evidence>
<evidence type="ECO:0000313" key="7">
    <source>
        <dbReference type="EMBL" id="KOO30884.1"/>
    </source>
</evidence>
<protein>
    <recommendedName>
        <fullName evidence="6">Choline transporter-like protein</fullName>
    </recommendedName>
</protein>
<dbReference type="Pfam" id="PF04515">
    <property type="entry name" value="Choline_transpo"/>
    <property type="match status" value="1"/>
</dbReference>
<dbReference type="GO" id="GO:0022857">
    <property type="term" value="F:transmembrane transporter activity"/>
    <property type="evidence" value="ECO:0007669"/>
    <property type="project" value="UniProtKB-UniRule"/>
</dbReference>
<comment type="subcellular location">
    <subcellularLocation>
        <location evidence="6">Cell membrane</location>
        <topology evidence="6">Multi-pass membrane protein</topology>
    </subcellularLocation>
    <subcellularLocation>
        <location evidence="1">Membrane</location>
        <topology evidence="1">Multi-pass membrane protein</topology>
    </subcellularLocation>
</comment>
<evidence type="ECO:0000256" key="1">
    <source>
        <dbReference type="ARBA" id="ARBA00004141"/>
    </source>
</evidence>
<feature type="transmembrane region" description="Helical" evidence="6">
    <location>
        <begin position="334"/>
        <end position="351"/>
    </location>
</feature>
<dbReference type="EMBL" id="JWZX01002134">
    <property type="protein sequence ID" value="KOO30884.1"/>
    <property type="molecule type" value="Genomic_DNA"/>
</dbReference>
<feature type="transmembrane region" description="Helical" evidence="6">
    <location>
        <begin position="424"/>
        <end position="450"/>
    </location>
</feature>
<accession>A0A0M0JWC4</accession>
<sequence length="543" mass="57959">MLSDGTHSLAVTSQSLLKRKSTDRAFGAAYVLVLLVTLAIAIAAGGGSNIDGLKQCNVNGTVNGTVKGTVTFTTDATDVLVVLPQLLVVPIISVLIGMAWMGAMRSCAKAMVYGTLIGQGLVLAVLSVGSLVVFPPLIFFFGTLFVMYFLLLFCARKNINLTVTLIEQAASVVQVHPQIFVSSVLLMTLGAIVYGACIAAALLLFTNGECVLSNSTSVDPKYNPNATSAPGDQWQLSNAAIPGLSFVGFALLWSVEVFSAMRFYVVSFVTGVWYFKASGMAAQRGGSGTVTNPVTTATKLAFTKSFGTICLTGLIMYIVELLRRMAKKQSQNNGLTGVLIACCINCLVAYLEFITRFALTLHALTGDDLCTSARTFTSHLNRHGFSAVWVNWMASWVFNFSAFALSLLITAICLVMTSHPQRGITALIVIGILSFIFAIVFLSFVAGILLNIIDACYSCLILDLDHGAKSQPQVAQAILILANPTYLYQHQSNDPQPTVAVAYAQPYAPQPTTATCAQPSMGSMPQPTVYGHARPIVSEYVAK</sequence>
<dbReference type="OrthoDB" id="420519at2759"/>
<feature type="transmembrane region" description="Helical" evidence="6">
    <location>
        <begin position="25"/>
        <end position="44"/>
    </location>
</feature>
<evidence type="ECO:0000256" key="5">
    <source>
        <dbReference type="ARBA" id="ARBA00023136"/>
    </source>
</evidence>
<feature type="transmembrane region" description="Helical" evidence="6">
    <location>
        <begin position="263"/>
        <end position="282"/>
    </location>
</feature>
<evidence type="ECO:0000256" key="4">
    <source>
        <dbReference type="ARBA" id="ARBA00022989"/>
    </source>
</evidence>
<feature type="transmembrane region" description="Helical" evidence="6">
    <location>
        <begin position="239"/>
        <end position="258"/>
    </location>
</feature>
<keyword evidence="3 6" id="KW-0812">Transmembrane</keyword>
<dbReference type="Proteomes" id="UP000037460">
    <property type="component" value="Unassembled WGS sequence"/>
</dbReference>
<evidence type="ECO:0000313" key="8">
    <source>
        <dbReference type="Proteomes" id="UP000037460"/>
    </source>
</evidence>
<keyword evidence="4 6" id="KW-1133">Transmembrane helix</keyword>
<dbReference type="InterPro" id="IPR007603">
    <property type="entry name" value="Choline_transptr-like"/>
</dbReference>
<feature type="transmembrane region" description="Helical" evidence="6">
    <location>
        <begin position="302"/>
        <end position="322"/>
    </location>
</feature>